<dbReference type="Proteomes" id="UP000078387">
    <property type="component" value="Unassembled WGS sequence"/>
</dbReference>
<feature type="region of interest" description="Disordered" evidence="1">
    <location>
        <begin position="72"/>
        <end position="109"/>
    </location>
</feature>
<organism evidence="2 3">
    <name type="scientific">Entamoeba histolytica</name>
    <dbReference type="NCBI Taxonomy" id="5759"/>
    <lineage>
        <taxon>Eukaryota</taxon>
        <taxon>Amoebozoa</taxon>
        <taxon>Evosea</taxon>
        <taxon>Archamoebae</taxon>
        <taxon>Mastigamoebida</taxon>
        <taxon>Entamoebidae</taxon>
        <taxon>Entamoeba</taxon>
    </lineage>
</organism>
<gene>
    <name evidence="2" type="ORF">CL6EHI_068490</name>
</gene>
<feature type="compositionally biased region" description="Basic and acidic residues" evidence="1">
    <location>
        <begin position="297"/>
        <end position="313"/>
    </location>
</feature>
<name>A0A5K1UWR1_ENTHI</name>
<feature type="compositionally biased region" description="Basic and acidic residues" evidence="1">
    <location>
        <begin position="202"/>
        <end position="213"/>
    </location>
</feature>
<dbReference type="EMBL" id="BDEQ01000001">
    <property type="protein sequence ID" value="GAT92110.1"/>
    <property type="molecule type" value="Genomic_DNA"/>
</dbReference>
<comment type="caution">
    <text evidence="2">The sequence shown here is derived from an EMBL/GenBank/DDBJ whole genome shotgun (WGS) entry which is preliminary data.</text>
</comment>
<dbReference type="OMA" id="PCQPTIN"/>
<proteinExistence type="predicted"/>
<feature type="region of interest" description="Disordered" evidence="1">
    <location>
        <begin position="263"/>
        <end position="313"/>
    </location>
</feature>
<accession>A0A5K1UWR1</accession>
<dbReference type="VEuPathDB" id="AmoebaDB:EHI8A_057970"/>
<feature type="compositionally biased region" description="Polar residues" evidence="1">
    <location>
        <begin position="236"/>
        <end position="251"/>
    </location>
</feature>
<feature type="region of interest" description="Disordered" evidence="1">
    <location>
        <begin position="1"/>
        <end position="26"/>
    </location>
</feature>
<dbReference type="VEuPathDB" id="AmoebaDB:KM1_108920"/>
<dbReference type="VEuPathDB" id="AmoebaDB:EHI7A_056890"/>
<feature type="region of interest" description="Disordered" evidence="1">
    <location>
        <begin position="185"/>
        <end position="251"/>
    </location>
</feature>
<evidence type="ECO:0000313" key="3">
    <source>
        <dbReference type="Proteomes" id="UP000078387"/>
    </source>
</evidence>
<dbReference type="AlphaFoldDB" id="A0A5K1UWR1"/>
<protein>
    <submittedName>
        <fullName evidence="2">Uncharacterized protein</fullName>
    </submittedName>
</protein>
<evidence type="ECO:0000313" key="2">
    <source>
        <dbReference type="EMBL" id="GAT92110.1"/>
    </source>
</evidence>
<evidence type="ECO:0000256" key="1">
    <source>
        <dbReference type="SAM" id="MobiDB-lite"/>
    </source>
</evidence>
<feature type="compositionally biased region" description="Basic and acidic residues" evidence="1">
    <location>
        <begin position="266"/>
        <end position="275"/>
    </location>
</feature>
<reference evidence="2 3" key="1">
    <citation type="submission" date="2016-05" db="EMBL/GenBank/DDBJ databases">
        <title>First whole genome sequencing of Entamoeba histolytica HM1:IMSS-clone-6.</title>
        <authorList>
            <person name="Mukherjee Avik.K."/>
            <person name="Izumyama S."/>
            <person name="Nakada-Tsukui K."/>
            <person name="Nozaki T."/>
        </authorList>
    </citation>
    <scope>NUCLEOTIDE SEQUENCE [LARGE SCALE GENOMIC DNA]</scope>
    <source>
        <strain evidence="2 3">HM1:IMSS clone 6</strain>
    </source>
</reference>
<dbReference type="VEuPathDB" id="AmoebaDB:EHI5A_049460"/>
<sequence>MEEVFKSNGNETDTENDSEMPPLDDLQLLDPRVYTEEFKIPEDRQIDLWPNFQIFLNEQAKEKYGDAINSLMIEDEEEENEEVDLEKDESEDEKMDEKADSGIVDDETIEKAKKEAQQRELLRENQYSSVLGRIQQRLFVGKSKKGFGYITDDPFIDDTGTDPVPHYKANQPFKCVPVKNLTEEELKKEEEKKEKRRIQARQYREEKKRKEDSMSNASQTIVGGISKLSKKGGTVAQPTNVNEKTPSQPTINLTTITSSIPVKDTNFQKEEESHLKKPALPTSEETSHRNSQIKSKVMNEKSHVIHLDDKQKE</sequence>
<dbReference type="VEuPathDB" id="AmoebaDB:EHI_068490"/>
<feature type="compositionally biased region" description="Acidic residues" evidence="1">
    <location>
        <begin position="73"/>
        <end position="94"/>
    </location>
</feature>